<sequence>MFISEENGERIHVPMRKEDYEKDLYHDEESLASLIVRTEDGVTAEGVLNPTLRIKPLLEMERSESGQIPHKLFETPPETNQPPKHRDYSKTQ</sequence>
<evidence type="ECO:0000313" key="1">
    <source>
        <dbReference type="EMBL" id="KAH6929935.1"/>
    </source>
</evidence>
<dbReference type="Proteomes" id="UP000821845">
    <property type="component" value="Chromosome 5"/>
</dbReference>
<name>A0ACB7S5D0_HYAAI</name>
<protein>
    <submittedName>
        <fullName evidence="1">Uncharacterized protein</fullName>
    </submittedName>
</protein>
<dbReference type="EMBL" id="CM023485">
    <property type="protein sequence ID" value="KAH6929935.1"/>
    <property type="molecule type" value="Genomic_DNA"/>
</dbReference>
<accession>A0ACB7S5D0</accession>
<comment type="caution">
    <text evidence="1">The sequence shown here is derived from an EMBL/GenBank/DDBJ whole genome shotgun (WGS) entry which is preliminary data.</text>
</comment>
<gene>
    <name evidence="1" type="ORF">HPB50_007002</name>
</gene>
<evidence type="ECO:0000313" key="2">
    <source>
        <dbReference type="Proteomes" id="UP000821845"/>
    </source>
</evidence>
<proteinExistence type="predicted"/>
<organism evidence="1 2">
    <name type="scientific">Hyalomma asiaticum</name>
    <name type="common">Tick</name>
    <dbReference type="NCBI Taxonomy" id="266040"/>
    <lineage>
        <taxon>Eukaryota</taxon>
        <taxon>Metazoa</taxon>
        <taxon>Ecdysozoa</taxon>
        <taxon>Arthropoda</taxon>
        <taxon>Chelicerata</taxon>
        <taxon>Arachnida</taxon>
        <taxon>Acari</taxon>
        <taxon>Parasitiformes</taxon>
        <taxon>Ixodida</taxon>
        <taxon>Ixodoidea</taxon>
        <taxon>Ixodidae</taxon>
        <taxon>Hyalomminae</taxon>
        <taxon>Hyalomma</taxon>
    </lineage>
</organism>
<reference evidence="1" key="1">
    <citation type="submission" date="2020-05" db="EMBL/GenBank/DDBJ databases">
        <title>Large-scale comparative analyses of tick genomes elucidate their genetic diversity and vector capacities.</title>
        <authorList>
            <person name="Jia N."/>
            <person name="Wang J."/>
            <person name="Shi W."/>
            <person name="Du L."/>
            <person name="Sun Y."/>
            <person name="Zhan W."/>
            <person name="Jiang J."/>
            <person name="Wang Q."/>
            <person name="Zhang B."/>
            <person name="Ji P."/>
            <person name="Sakyi L.B."/>
            <person name="Cui X."/>
            <person name="Yuan T."/>
            <person name="Jiang B."/>
            <person name="Yang W."/>
            <person name="Lam T.T.-Y."/>
            <person name="Chang Q."/>
            <person name="Ding S."/>
            <person name="Wang X."/>
            <person name="Zhu J."/>
            <person name="Ruan X."/>
            <person name="Zhao L."/>
            <person name="Wei J."/>
            <person name="Que T."/>
            <person name="Du C."/>
            <person name="Cheng J."/>
            <person name="Dai P."/>
            <person name="Han X."/>
            <person name="Huang E."/>
            <person name="Gao Y."/>
            <person name="Liu J."/>
            <person name="Shao H."/>
            <person name="Ye R."/>
            <person name="Li L."/>
            <person name="Wei W."/>
            <person name="Wang X."/>
            <person name="Wang C."/>
            <person name="Yang T."/>
            <person name="Huo Q."/>
            <person name="Li W."/>
            <person name="Guo W."/>
            <person name="Chen H."/>
            <person name="Zhou L."/>
            <person name="Ni X."/>
            <person name="Tian J."/>
            <person name="Zhou Y."/>
            <person name="Sheng Y."/>
            <person name="Liu T."/>
            <person name="Pan Y."/>
            <person name="Xia L."/>
            <person name="Li J."/>
            <person name="Zhao F."/>
            <person name="Cao W."/>
        </authorList>
    </citation>
    <scope>NUCLEOTIDE SEQUENCE</scope>
    <source>
        <strain evidence="1">Hyas-2018</strain>
    </source>
</reference>
<keyword evidence="2" id="KW-1185">Reference proteome</keyword>